<keyword evidence="5 6" id="KW-0472">Membrane</keyword>
<keyword evidence="8" id="KW-1185">Reference proteome</keyword>
<evidence type="ECO:0000256" key="6">
    <source>
        <dbReference type="SAM" id="Phobius"/>
    </source>
</evidence>
<feature type="transmembrane region" description="Helical" evidence="6">
    <location>
        <begin position="263"/>
        <end position="284"/>
    </location>
</feature>
<feature type="transmembrane region" description="Helical" evidence="6">
    <location>
        <begin position="227"/>
        <end position="251"/>
    </location>
</feature>
<feature type="transmembrane region" description="Helical" evidence="6">
    <location>
        <begin position="131"/>
        <end position="152"/>
    </location>
</feature>
<evidence type="ECO:0008006" key="9">
    <source>
        <dbReference type="Google" id="ProtNLM"/>
    </source>
</evidence>
<organism evidence="7 8">
    <name type="scientific">Pristionchus fissidentatus</name>
    <dbReference type="NCBI Taxonomy" id="1538716"/>
    <lineage>
        <taxon>Eukaryota</taxon>
        <taxon>Metazoa</taxon>
        <taxon>Ecdysozoa</taxon>
        <taxon>Nematoda</taxon>
        <taxon>Chromadorea</taxon>
        <taxon>Rhabditida</taxon>
        <taxon>Rhabditina</taxon>
        <taxon>Diplogasteromorpha</taxon>
        <taxon>Diplogasteroidea</taxon>
        <taxon>Neodiplogasteridae</taxon>
        <taxon>Pristionchus</taxon>
    </lineage>
</organism>
<dbReference type="AlphaFoldDB" id="A0AAV5VRZ7"/>
<evidence type="ECO:0000256" key="5">
    <source>
        <dbReference type="ARBA" id="ARBA00023136"/>
    </source>
</evidence>
<dbReference type="EMBL" id="BTSY01000004">
    <property type="protein sequence ID" value="GMT21482.1"/>
    <property type="molecule type" value="Genomic_DNA"/>
</dbReference>
<evidence type="ECO:0000256" key="3">
    <source>
        <dbReference type="ARBA" id="ARBA00022692"/>
    </source>
</evidence>
<accession>A0AAV5VRZ7</accession>
<dbReference type="Pfam" id="PF10317">
    <property type="entry name" value="7TM_GPCR_Srd"/>
    <property type="match status" value="1"/>
</dbReference>
<feature type="non-terminal residue" evidence="7">
    <location>
        <position position="1"/>
    </location>
</feature>
<evidence type="ECO:0000256" key="4">
    <source>
        <dbReference type="ARBA" id="ARBA00022989"/>
    </source>
</evidence>
<comment type="caution">
    <text evidence="7">The sequence shown here is derived from an EMBL/GenBank/DDBJ whole genome shotgun (WGS) entry which is preliminary data.</text>
</comment>
<protein>
    <recommendedName>
        <fullName evidence="9">G protein-coupled receptor</fullName>
    </recommendedName>
</protein>
<keyword evidence="3 6" id="KW-0812">Transmembrane</keyword>
<evidence type="ECO:0000313" key="8">
    <source>
        <dbReference type="Proteomes" id="UP001432322"/>
    </source>
</evidence>
<gene>
    <name evidence="7" type="ORF">PFISCL1PPCAC_12779</name>
</gene>
<comment type="similarity">
    <text evidence="2">Belongs to the nematode receptor-like protein srd family.</text>
</comment>
<feature type="non-terminal residue" evidence="7">
    <location>
        <position position="288"/>
    </location>
</feature>
<dbReference type="PANTHER" id="PTHR22945:SF40">
    <property type="entry name" value="SERPENTINE RECEPTOR, CLASS D (DELTA)-RELATED"/>
    <property type="match status" value="1"/>
</dbReference>
<sequence>EPPLVLSVIHFSSCTLSLVCGSVLLYISLRFTPRHLVSYAVLLRTLAMVEMSTSIGAFLVFPRIVPVGLEGVSCVVSGPIRLLTSNQIVWFACYLCELHGTVQYNVFMSCCFCYRYFVLRHESPTPNQVRAFGLAVFPFTFLLFVLFGTTLAPKEVVRHYVNTYVPQYNLDPEFLSHSLATPAIVWTIFTAVSMSFVNMFVGRAIFGFLNDKSYHISERTRTSHKQFAVALTIQALVGQLILFAALSYVLGQFDIVRSPVMEYSIHMVSEFCIATSPIITLIYVKPYR</sequence>
<dbReference type="InterPro" id="IPR019421">
    <property type="entry name" value="7TM_GPCR_serpentine_rcpt_Srd"/>
</dbReference>
<dbReference type="GO" id="GO:0016020">
    <property type="term" value="C:membrane"/>
    <property type="evidence" value="ECO:0007669"/>
    <property type="project" value="UniProtKB-SubCell"/>
</dbReference>
<dbReference type="Proteomes" id="UP001432322">
    <property type="component" value="Unassembled WGS sequence"/>
</dbReference>
<dbReference type="PANTHER" id="PTHR22945">
    <property type="entry name" value="SERPENTINE RECEPTOR, CLASS D DELTA"/>
    <property type="match status" value="1"/>
</dbReference>
<evidence type="ECO:0000256" key="2">
    <source>
        <dbReference type="ARBA" id="ARBA00009166"/>
    </source>
</evidence>
<feature type="transmembrane region" description="Helical" evidence="6">
    <location>
        <begin position="183"/>
        <end position="206"/>
    </location>
</feature>
<feature type="transmembrane region" description="Helical" evidence="6">
    <location>
        <begin position="6"/>
        <end position="29"/>
    </location>
</feature>
<keyword evidence="4 6" id="KW-1133">Transmembrane helix</keyword>
<dbReference type="InterPro" id="IPR050920">
    <property type="entry name" value="Nematode_rcpt-like_delta"/>
</dbReference>
<comment type="subcellular location">
    <subcellularLocation>
        <location evidence="1">Membrane</location>
        <topology evidence="1">Multi-pass membrane protein</topology>
    </subcellularLocation>
</comment>
<reference evidence="7" key="1">
    <citation type="submission" date="2023-10" db="EMBL/GenBank/DDBJ databases">
        <title>Genome assembly of Pristionchus species.</title>
        <authorList>
            <person name="Yoshida K."/>
            <person name="Sommer R.J."/>
        </authorList>
    </citation>
    <scope>NUCLEOTIDE SEQUENCE</scope>
    <source>
        <strain evidence="7">RS5133</strain>
    </source>
</reference>
<feature type="transmembrane region" description="Helical" evidence="6">
    <location>
        <begin position="102"/>
        <end position="119"/>
    </location>
</feature>
<evidence type="ECO:0000256" key="1">
    <source>
        <dbReference type="ARBA" id="ARBA00004141"/>
    </source>
</evidence>
<evidence type="ECO:0000313" key="7">
    <source>
        <dbReference type="EMBL" id="GMT21482.1"/>
    </source>
</evidence>
<name>A0AAV5VRZ7_9BILA</name>
<proteinExistence type="inferred from homology"/>
<feature type="transmembrane region" description="Helical" evidence="6">
    <location>
        <begin position="41"/>
        <end position="61"/>
    </location>
</feature>